<evidence type="ECO:0000313" key="2">
    <source>
        <dbReference type="EMBL" id="KAJ7358988.1"/>
    </source>
</evidence>
<dbReference type="OrthoDB" id="5945683at2759"/>
<sequence>MSMLSEVVFCWVILLLAECSLSSSCSDEGTSSAIEVNITCDSYLQLYVDGIFLGGGVTNVKSLGFLGYEIKAGSHMVALSCKGSTQSWKGEFWVRLITDWLPIPLGNAPQQLRTDGI</sequence>
<accession>A0A9W9YMX9</accession>
<proteinExistence type="predicted"/>
<protein>
    <submittedName>
        <fullName evidence="2">Uncharacterized protein</fullName>
    </submittedName>
</protein>
<dbReference type="AlphaFoldDB" id="A0A9W9YMX9"/>
<feature type="signal peptide" evidence="1">
    <location>
        <begin position="1"/>
        <end position="22"/>
    </location>
</feature>
<dbReference type="Proteomes" id="UP001163046">
    <property type="component" value="Unassembled WGS sequence"/>
</dbReference>
<keyword evidence="3" id="KW-1185">Reference proteome</keyword>
<organism evidence="2 3">
    <name type="scientific">Desmophyllum pertusum</name>
    <dbReference type="NCBI Taxonomy" id="174260"/>
    <lineage>
        <taxon>Eukaryota</taxon>
        <taxon>Metazoa</taxon>
        <taxon>Cnidaria</taxon>
        <taxon>Anthozoa</taxon>
        <taxon>Hexacorallia</taxon>
        <taxon>Scleractinia</taxon>
        <taxon>Caryophylliina</taxon>
        <taxon>Caryophylliidae</taxon>
        <taxon>Desmophyllum</taxon>
    </lineage>
</organism>
<reference evidence="2" key="1">
    <citation type="submission" date="2023-01" db="EMBL/GenBank/DDBJ databases">
        <title>Genome assembly of the deep-sea coral Lophelia pertusa.</title>
        <authorList>
            <person name="Herrera S."/>
            <person name="Cordes E."/>
        </authorList>
    </citation>
    <scope>NUCLEOTIDE SEQUENCE</scope>
    <source>
        <strain evidence="2">USNM1676648</strain>
        <tissue evidence="2">Polyp</tissue>
    </source>
</reference>
<comment type="caution">
    <text evidence="2">The sequence shown here is derived from an EMBL/GenBank/DDBJ whole genome shotgun (WGS) entry which is preliminary data.</text>
</comment>
<evidence type="ECO:0000313" key="3">
    <source>
        <dbReference type="Proteomes" id="UP001163046"/>
    </source>
</evidence>
<keyword evidence="1" id="KW-0732">Signal</keyword>
<gene>
    <name evidence="2" type="ORF">OS493_019893</name>
</gene>
<name>A0A9W9YMX9_9CNID</name>
<dbReference type="EMBL" id="MU827313">
    <property type="protein sequence ID" value="KAJ7358988.1"/>
    <property type="molecule type" value="Genomic_DNA"/>
</dbReference>
<evidence type="ECO:0000256" key="1">
    <source>
        <dbReference type="SAM" id="SignalP"/>
    </source>
</evidence>
<feature type="chain" id="PRO_5040883304" evidence="1">
    <location>
        <begin position="23"/>
        <end position="117"/>
    </location>
</feature>